<proteinExistence type="predicted"/>
<reference evidence="1 2" key="1">
    <citation type="submission" date="2022-01" db="EMBL/GenBank/DDBJ databases">
        <title>A high-quality chromosome-level genome assembly of rohu carp, Labeo rohita.</title>
        <authorList>
            <person name="Arick M.A. II"/>
            <person name="Hsu C.-Y."/>
            <person name="Magbanua Z."/>
            <person name="Pechanova O."/>
            <person name="Grover C."/>
            <person name="Miller E."/>
            <person name="Thrash A."/>
            <person name="Ezzel L."/>
            <person name="Alam S."/>
            <person name="Benzie J."/>
            <person name="Hamilton M."/>
            <person name="Karsi A."/>
            <person name="Lawrence M.L."/>
            <person name="Peterson D.G."/>
        </authorList>
    </citation>
    <scope>NUCLEOTIDE SEQUENCE [LARGE SCALE GENOMIC DNA]</scope>
    <source>
        <strain evidence="2">BAU-BD-2019</strain>
        <tissue evidence="1">Blood</tissue>
    </source>
</reference>
<gene>
    <name evidence="1" type="ORF">H4Q32_027100</name>
</gene>
<comment type="caution">
    <text evidence="1">The sequence shown here is derived from an EMBL/GenBank/DDBJ whole genome shotgun (WGS) entry which is preliminary data.</text>
</comment>
<dbReference type="Proteomes" id="UP000830375">
    <property type="component" value="Unassembled WGS sequence"/>
</dbReference>
<evidence type="ECO:0000313" key="1">
    <source>
        <dbReference type="EMBL" id="KAI2647925.1"/>
    </source>
</evidence>
<keyword evidence="2" id="KW-1185">Reference proteome</keyword>
<sequence length="158" mass="18248">MAVHAFVKSRLDYCNSLYCGISKSQIARLQLVQNAAARFLCKCRKHEHITPILKDLHWLPVSQRIHFKILLFVYKSLHNLAPVYLCELLHLYSPSRTLRSCDQALLVVPHVRLKRRGARAFAVAGPQLWNLLPLEIRMAPSLSSFKSLLKTYFFSLVY</sequence>
<evidence type="ECO:0000313" key="2">
    <source>
        <dbReference type="Proteomes" id="UP000830375"/>
    </source>
</evidence>
<accession>A0ABQ8LC20</accession>
<dbReference type="EMBL" id="JACTAM010000070">
    <property type="protein sequence ID" value="KAI2647925.1"/>
    <property type="molecule type" value="Genomic_DNA"/>
</dbReference>
<organism evidence="1 2">
    <name type="scientific">Labeo rohita</name>
    <name type="common">Indian major carp</name>
    <name type="synonym">Cyprinus rohita</name>
    <dbReference type="NCBI Taxonomy" id="84645"/>
    <lineage>
        <taxon>Eukaryota</taxon>
        <taxon>Metazoa</taxon>
        <taxon>Chordata</taxon>
        <taxon>Craniata</taxon>
        <taxon>Vertebrata</taxon>
        <taxon>Euteleostomi</taxon>
        <taxon>Actinopterygii</taxon>
        <taxon>Neopterygii</taxon>
        <taxon>Teleostei</taxon>
        <taxon>Ostariophysi</taxon>
        <taxon>Cypriniformes</taxon>
        <taxon>Cyprinidae</taxon>
        <taxon>Labeoninae</taxon>
        <taxon>Labeonini</taxon>
        <taxon>Labeo</taxon>
    </lineage>
</organism>
<protein>
    <submittedName>
        <fullName evidence="1">Uncharacterized protein</fullName>
    </submittedName>
</protein>
<name>A0ABQ8LC20_LABRO</name>